<protein>
    <submittedName>
        <fullName evidence="1">Uncharacterized protein</fullName>
    </submittedName>
</protein>
<evidence type="ECO:0000313" key="2">
    <source>
        <dbReference type="Proteomes" id="UP000742934"/>
    </source>
</evidence>
<dbReference type="Proteomes" id="UP000742934">
    <property type="component" value="Unassembled WGS sequence"/>
</dbReference>
<dbReference type="GeneID" id="92385502"/>
<dbReference type="EMBL" id="JAHEVK010000042">
    <property type="protein sequence ID" value="MBT1779689.1"/>
    <property type="molecule type" value="Genomic_DNA"/>
</dbReference>
<sequence>MDKIIFNNYGVILIEREGRFFIRFYSGGIVMKEEEEELSIDEAKKVQMSEKDAYEVLIAIEKKKS</sequence>
<evidence type="ECO:0000313" key="1">
    <source>
        <dbReference type="EMBL" id="MBT1779689.1"/>
    </source>
</evidence>
<reference evidence="1" key="1">
    <citation type="submission" date="2021-05" db="EMBL/GenBank/DDBJ databases">
        <title>The batch submission of Enterobacter spp. strains.</title>
        <authorList>
            <person name="Wei L."/>
            <person name="Wang C."/>
            <person name="Feng Y."/>
            <person name="Zong Z."/>
        </authorList>
    </citation>
    <scope>NUCLEOTIDE SEQUENCE</scope>
    <source>
        <strain evidence="1">090086</strain>
    </source>
</reference>
<proteinExistence type="predicted"/>
<gene>
    <name evidence="1" type="ORF">KK080_23155</name>
</gene>
<name>A0A9Q2ZTI0_9ENTR</name>
<dbReference type="AlphaFoldDB" id="A0A9Q2ZTI0"/>
<comment type="caution">
    <text evidence="1">The sequence shown here is derived from an EMBL/GenBank/DDBJ whole genome shotgun (WGS) entry which is preliminary data.</text>
</comment>
<dbReference type="RefSeq" id="WP_023300305.1">
    <property type="nucleotide sequence ID" value="NZ_CATOXM010000001.1"/>
</dbReference>
<accession>A0A9Q2ZTI0</accession>
<organism evidence="1 2">
    <name type="scientific">Enterobacter hormaechei subsp. hoffmannii</name>
    <dbReference type="NCBI Taxonomy" id="1812934"/>
    <lineage>
        <taxon>Bacteria</taxon>
        <taxon>Pseudomonadati</taxon>
        <taxon>Pseudomonadota</taxon>
        <taxon>Gammaproteobacteria</taxon>
        <taxon>Enterobacterales</taxon>
        <taxon>Enterobacteriaceae</taxon>
        <taxon>Enterobacter</taxon>
        <taxon>Enterobacter cloacae complex</taxon>
    </lineage>
</organism>